<gene>
    <name evidence="2" type="ORF">N5P18_14180</name>
</gene>
<dbReference type="PROSITE" id="PS51819">
    <property type="entry name" value="VOC"/>
    <property type="match status" value="1"/>
</dbReference>
<dbReference type="EMBL" id="CP104874">
    <property type="protein sequence ID" value="WWF04806.1"/>
    <property type="molecule type" value="Genomic_DNA"/>
</dbReference>
<organism evidence="2 3">
    <name type="scientific">Janibacter terrae</name>
    <dbReference type="NCBI Taxonomy" id="103817"/>
    <lineage>
        <taxon>Bacteria</taxon>
        <taxon>Bacillati</taxon>
        <taxon>Actinomycetota</taxon>
        <taxon>Actinomycetes</taxon>
        <taxon>Micrococcales</taxon>
        <taxon>Intrasporangiaceae</taxon>
        <taxon>Janibacter</taxon>
    </lineage>
</organism>
<accession>A0ABZ2FCI4</accession>
<name>A0ABZ2FCI4_9MICO</name>
<dbReference type="SUPFAM" id="SSF54593">
    <property type="entry name" value="Glyoxalase/Bleomycin resistance protein/Dihydroxybiphenyl dioxygenase"/>
    <property type="match status" value="1"/>
</dbReference>
<feature type="domain" description="VOC" evidence="1">
    <location>
        <begin position="2"/>
        <end position="127"/>
    </location>
</feature>
<dbReference type="Proteomes" id="UP001381003">
    <property type="component" value="Chromosome"/>
</dbReference>
<protein>
    <submittedName>
        <fullName evidence="2">VOC family protein</fullName>
    </submittedName>
</protein>
<sequence length="127" mass="14517">MRALVTGLFVTDVRRAHEFYTRVLGWRDVLVVPDEELCILGPGSGWERGCQLNLEPVEDEVTRAFSQHRYREGLAAIMLAVDDAEMEYRRLKDLGGIVFREELTRDVIGLHFQIEDGCGNILSIHED</sequence>
<dbReference type="InterPro" id="IPR037523">
    <property type="entry name" value="VOC_core"/>
</dbReference>
<proteinExistence type="predicted"/>
<keyword evidence="3" id="KW-1185">Reference proteome</keyword>
<reference evidence="2 3" key="1">
    <citation type="submission" date="2022-09" db="EMBL/GenBank/DDBJ databases">
        <title>Complete genome sequence of Janibacter terrae strain COS04-44, PCL-degrading bacteria isolated from oil spilled coast.</title>
        <authorList>
            <person name="Park H."/>
            <person name="Kim J.Y."/>
            <person name="An S.H."/>
            <person name="Lee C.M."/>
            <person name="Weon H.-Y."/>
        </authorList>
    </citation>
    <scope>NUCLEOTIDE SEQUENCE [LARGE SCALE GENOMIC DNA]</scope>
    <source>
        <strain evidence="2 3">COS04-44</strain>
    </source>
</reference>
<dbReference type="InterPro" id="IPR029068">
    <property type="entry name" value="Glyas_Bleomycin-R_OHBP_Dase"/>
</dbReference>
<dbReference type="Gene3D" id="3.10.180.10">
    <property type="entry name" value="2,3-Dihydroxybiphenyl 1,2-Dioxygenase, domain 1"/>
    <property type="match status" value="1"/>
</dbReference>
<dbReference type="RefSeq" id="WP_068323623.1">
    <property type="nucleotide sequence ID" value="NZ_CP104874.1"/>
</dbReference>
<dbReference type="InterPro" id="IPR004360">
    <property type="entry name" value="Glyas_Fos-R_dOase_dom"/>
</dbReference>
<evidence type="ECO:0000313" key="2">
    <source>
        <dbReference type="EMBL" id="WWF04806.1"/>
    </source>
</evidence>
<evidence type="ECO:0000313" key="3">
    <source>
        <dbReference type="Proteomes" id="UP001381003"/>
    </source>
</evidence>
<dbReference type="Pfam" id="PF00903">
    <property type="entry name" value="Glyoxalase"/>
    <property type="match status" value="1"/>
</dbReference>
<evidence type="ECO:0000259" key="1">
    <source>
        <dbReference type="PROSITE" id="PS51819"/>
    </source>
</evidence>